<keyword evidence="15" id="KW-0464">Manganese</keyword>
<dbReference type="KEGG" id="nnu:104605255"/>
<evidence type="ECO:0000256" key="3">
    <source>
        <dbReference type="ARBA" id="ARBA00004173"/>
    </source>
</evidence>
<evidence type="ECO:0000256" key="2">
    <source>
        <dbReference type="ARBA" id="ARBA00001946"/>
    </source>
</evidence>
<comment type="similarity">
    <text evidence="4">Belongs to the PPR family. P subfamily.</text>
</comment>
<dbReference type="FunFam" id="1.25.40.10:FF:000339">
    <property type="entry name" value="Proteinaceous RNase P 1, chloroplastic/mitochondrial"/>
    <property type="match status" value="1"/>
</dbReference>
<dbReference type="OMA" id="ACQRETR"/>
<evidence type="ECO:0000256" key="13">
    <source>
        <dbReference type="ARBA" id="ARBA00022946"/>
    </source>
</evidence>
<dbReference type="InterPro" id="IPR011990">
    <property type="entry name" value="TPR-like_helical_dom_sf"/>
</dbReference>
<organism evidence="19 20">
    <name type="scientific">Nelumbo nucifera</name>
    <name type="common">Sacred lotus</name>
    <dbReference type="NCBI Taxonomy" id="4432"/>
    <lineage>
        <taxon>Eukaryota</taxon>
        <taxon>Viridiplantae</taxon>
        <taxon>Streptophyta</taxon>
        <taxon>Embryophyta</taxon>
        <taxon>Tracheophyta</taxon>
        <taxon>Spermatophyta</taxon>
        <taxon>Magnoliopsida</taxon>
        <taxon>Proteales</taxon>
        <taxon>Nelumbonaceae</taxon>
        <taxon>Nelumbo</taxon>
    </lineage>
</organism>
<evidence type="ECO:0000256" key="14">
    <source>
        <dbReference type="ARBA" id="ARBA00023128"/>
    </source>
</evidence>
<evidence type="ECO:0000256" key="8">
    <source>
        <dbReference type="ARBA" id="ARBA00022723"/>
    </source>
</evidence>
<comment type="cofactor">
    <cofactor evidence="2">
        <name>Mg(2+)</name>
        <dbReference type="ChEBI" id="CHEBI:18420"/>
    </cofactor>
</comment>
<evidence type="ECO:0000256" key="15">
    <source>
        <dbReference type="ARBA" id="ARBA00023211"/>
    </source>
</evidence>
<dbReference type="GO" id="GO:0001682">
    <property type="term" value="P:tRNA 5'-leader removal"/>
    <property type="evidence" value="ECO:0000318"/>
    <property type="project" value="GO_Central"/>
</dbReference>
<dbReference type="EC" id="3.1.26.5" evidence="5"/>
<dbReference type="InterPro" id="IPR031595">
    <property type="entry name" value="PRORP_C"/>
</dbReference>
<dbReference type="PROSITE" id="PS51375">
    <property type="entry name" value="PPR"/>
    <property type="match status" value="1"/>
</dbReference>
<dbReference type="Pfam" id="PF17177">
    <property type="entry name" value="PPR_long"/>
    <property type="match status" value="1"/>
</dbReference>
<feature type="repeat" description="PPR" evidence="16">
    <location>
        <begin position="169"/>
        <end position="203"/>
    </location>
</feature>
<keyword evidence="8" id="KW-0479">Metal-binding</keyword>
<dbReference type="Gene3D" id="1.25.40.10">
    <property type="entry name" value="Tetratricopeptide repeat domain"/>
    <property type="match status" value="1"/>
</dbReference>
<keyword evidence="19" id="KW-1185">Reference proteome</keyword>
<evidence type="ECO:0000256" key="11">
    <source>
        <dbReference type="ARBA" id="ARBA00022833"/>
    </source>
</evidence>
<evidence type="ECO:0000256" key="10">
    <source>
        <dbReference type="ARBA" id="ARBA00022801"/>
    </source>
</evidence>
<dbReference type="RefSeq" id="XP_010268242.1">
    <property type="nucleotide sequence ID" value="XM_010269940.2"/>
</dbReference>
<evidence type="ECO:0000256" key="4">
    <source>
        <dbReference type="ARBA" id="ARBA00007626"/>
    </source>
</evidence>
<reference evidence="20" key="1">
    <citation type="submission" date="2025-08" db="UniProtKB">
        <authorList>
            <consortium name="RefSeq"/>
        </authorList>
    </citation>
    <scope>IDENTIFICATION</scope>
</reference>
<evidence type="ECO:0000313" key="20">
    <source>
        <dbReference type="RefSeq" id="XP_010268242.1"/>
    </source>
</evidence>
<dbReference type="STRING" id="4432.A0A1U8APW4"/>
<evidence type="ECO:0000256" key="5">
    <source>
        <dbReference type="ARBA" id="ARBA00012179"/>
    </source>
</evidence>
<protein>
    <recommendedName>
        <fullName evidence="5">ribonuclease P</fullName>
        <ecNumber evidence="5">3.1.26.5</ecNumber>
    </recommendedName>
</protein>
<dbReference type="GO" id="GO:0005739">
    <property type="term" value="C:mitochondrion"/>
    <property type="evidence" value="ECO:0007669"/>
    <property type="project" value="UniProtKB-SubCell"/>
</dbReference>
<evidence type="ECO:0000259" key="17">
    <source>
        <dbReference type="Pfam" id="PF16953"/>
    </source>
</evidence>
<dbReference type="GO" id="GO:0046872">
    <property type="term" value="F:metal ion binding"/>
    <property type="evidence" value="ECO:0007669"/>
    <property type="project" value="UniProtKB-KW"/>
</dbReference>
<dbReference type="AlphaFoldDB" id="A0A1U8APW4"/>
<dbReference type="InterPro" id="IPR033443">
    <property type="entry name" value="PROP1-like_PPR_dom"/>
</dbReference>
<evidence type="ECO:0000256" key="12">
    <source>
        <dbReference type="ARBA" id="ARBA00022842"/>
    </source>
</evidence>
<dbReference type="GO" id="GO:0004526">
    <property type="term" value="F:ribonuclease P activity"/>
    <property type="evidence" value="ECO:0000318"/>
    <property type="project" value="GO_Central"/>
</dbReference>
<dbReference type="GeneID" id="104605255"/>
<keyword evidence="7" id="KW-0540">Nuclease</keyword>
<feature type="domain" description="PRORP" evidence="17">
    <location>
        <begin position="332"/>
        <end position="558"/>
    </location>
</feature>
<feature type="domain" description="PROP1-like PPR" evidence="18">
    <location>
        <begin position="81"/>
        <end position="291"/>
    </location>
</feature>
<dbReference type="Gene3D" id="3.40.50.11980">
    <property type="match status" value="1"/>
</dbReference>
<proteinExistence type="inferred from homology"/>
<sequence length="572" mass="64107">MKVKDVMYSRTWNRFYYPLLLSLKSIIMSRNNSFSMTKKTHLSTSVFSATVPKDVSPTATNTVVKSSQARTIPDKILKKACLQSPGGLLRFKLDLCSVSGDLVEALRLYDDARSKGIPLHQRHYNVLLYLCSSSVESRGGRNDDDSSNLGLRRGFEIFQQMGIDGIASNEATFTSVARLAVAKEDPEMAFDLVKKMRSFGISPKLRSYLPALFGFCKMGEADKAYEVDAHMVASGVTLEEPELAALLRLSADAGRGDKVYEMLHRLRATVRQVSESTAEIVESWFKSNAAAGVGKENWDVARVKEGVVRGGGGWHGEGWLGKGKWRVVRTDVNDRGICRCCGEKLVCIDIDLSETENFASSLSSLACRREVKGDFNNFRAWLLRHGPFHAVIDGANVGLTNQHSFSFSQLSSVVSCIRQMSPSKHLPLIVLHSSRIKGGPAQNPHTKKLLEKWENSGALYATPCGSNDDWYWLYAAVNYKCLLVTNDEMRDHLFQLLGTSFFPRWKEKHQVRFTMSRQGPTLHMPPLYSIVIQESERGSWHVPTVIRGNIKTPRQWLCATRAPYYPNTEFLC</sequence>
<dbReference type="FunCoup" id="A0A1U8APW4">
    <property type="interactions" value="3201"/>
</dbReference>
<gene>
    <name evidence="20" type="primary">LOC104605255</name>
</gene>
<dbReference type="InParanoid" id="A0A1U8APW4"/>
<keyword evidence="12" id="KW-0460">Magnesium</keyword>
<accession>A0A1U8APW4</accession>
<dbReference type="PANTHER" id="PTHR13547:SF1">
    <property type="entry name" value="MITOCHONDRIAL RIBONUCLEASE P CATALYTIC SUBUNIT"/>
    <property type="match status" value="1"/>
</dbReference>
<keyword evidence="11" id="KW-0862">Zinc</keyword>
<evidence type="ECO:0000259" key="18">
    <source>
        <dbReference type="Pfam" id="PF17177"/>
    </source>
</evidence>
<name>A0A1U8APW4_NELNU</name>
<dbReference type="PANTHER" id="PTHR13547">
    <property type="match status" value="1"/>
</dbReference>
<keyword evidence="14" id="KW-0496">Mitochondrion</keyword>
<evidence type="ECO:0000256" key="9">
    <source>
        <dbReference type="ARBA" id="ARBA00022737"/>
    </source>
</evidence>
<keyword evidence="10" id="KW-0378">Hydrolase</keyword>
<dbReference type="Proteomes" id="UP000189703">
    <property type="component" value="Unplaced"/>
</dbReference>
<evidence type="ECO:0000256" key="1">
    <source>
        <dbReference type="ARBA" id="ARBA00000928"/>
    </source>
</evidence>
<dbReference type="FunFam" id="3.40.50.11980:FF:000002">
    <property type="entry name" value="Proteinaceous RNase P 2"/>
    <property type="match status" value="1"/>
</dbReference>
<comment type="subcellular location">
    <subcellularLocation>
        <location evidence="3">Mitochondrion</location>
    </subcellularLocation>
</comment>
<dbReference type="Pfam" id="PF16953">
    <property type="entry name" value="PRORP"/>
    <property type="match status" value="1"/>
</dbReference>
<evidence type="ECO:0000256" key="16">
    <source>
        <dbReference type="PROSITE-ProRule" id="PRU00708"/>
    </source>
</evidence>
<dbReference type="InterPro" id="IPR002885">
    <property type="entry name" value="PPR_rpt"/>
</dbReference>
<evidence type="ECO:0000256" key="6">
    <source>
        <dbReference type="ARBA" id="ARBA00022694"/>
    </source>
</evidence>
<evidence type="ECO:0000256" key="7">
    <source>
        <dbReference type="ARBA" id="ARBA00022722"/>
    </source>
</evidence>
<keyword evidence="9" id="KW-0677">Repeat</keyword>
<comment type="catalytic activity">
    <reaction evidence="1">
        <text>Endonucleolytic cleavage of RNA, removing 5'-extranucleotides from tRNA precursor.</text>
        <dbReference type="EC" id="3.1.26.5"/>
    </reaction>
</comment>
<evidence type="ECO:0000313" key="19">
    <source>
        <dbReference type="Proteomes" id="UP000189703"/>
    </source>
</evidence>
<dbReference type="eggNOG" id="KOG1347">
    <property type="taxonomic scope" value="Eukaryota"/>
</dbReference>
<dbReference type="OrthoDB" id="46913at2759"/>
<keyword evidence="13" id="KW-0809">Transit peptide</keyword>
<keyword evidence="6" id="KW-0819">tRNA processing</keyword>